<keyword evidence="2" id="KW-1185">Reference proteome</keyword>
<evidence type="ECO:0000313" key="2">
    <source>
        <dbReference type="Proteomes" id="UP001281761"/>
    </source>
</evidence>
<gene>
    <name evidence="1" type="ORF">BLNAU_16406</name>
</gene>
<evidence type="ECO:0000313" key="1">
    <source>
        <dbReference type="EMBL" id="KAK2948665.1"/>
    </source>
</evidence>
<comment type="caution">
    <text evidence="1">The sequence shown here is derived from an EMBL/GenBank/DDBJ whole genome shotgun (WGS) entry which is preliminary data.</text>
</comment>
<proteinExistence type="predicted"/>
<dbReference type="EMBL" id="JARBJD010000171">
    <property type="protein sequence ID" value="KAK2948665.1"/>
    <property type="molecule type" value="Genomic_DNA"/>
</dbReference>
<protein>
    <submittedName>
        <fullName evidence="1">Uncharacterized protein</fullName>
    </submittedName>
</protein>
<sequence length="76" mass="8821">MRVLKPIGHGFDLSFQEKASILLRVWPYVPNPCRRLMSILNSNFLPQSRVLPSTNYFPSRHQHALSNKHLIEGPIR</sequence>
<name>A0ABQ9XBF4_9EUKA</name>
<accession>A0ABQ9XBF4</accession>
<reference evidence="1 2" key="1">
    <citation type="journal article" date="2022" name="bioRxiv">
        <title>Genomics of Preaxostyla Flagellates Illuminates Evolutionary Transitions and the Path Towards Mitochondrial Loss.</title>
        <authorList>
            <person name="Novak L.V.F."/>
            <person name="Treitli S.C."/>
            <person name="Pyrih J."/>
            <person name="Halakuc P."/>
            <person name="Pipaliya S.V."/>
            <person name="Vacek V."/>
            <person name="Brzon O."/>
            <person name="Soukal P."/>
            <person name="Eme L."/>
            <person name="Dacks J.B."/>
            <person name="Karnkowska A."/>
            <person name="Elias M."/>
            <person name="Hampl V."/>
        </authorList>
    </citation>
    <scope>NUCLEOTIDE SEQUENCE [LARGE SCALE GENOMIC DNA]</scope>
    <source>
        <strain evidence="1">NAU3</strain>
        <tissue evidence="1">Gut</tissue>
    </source>
</reference>
<organism evidence="1 2">
    <name type="scientific">Blattamonas nauphoetae</name>
    <dbReference type="NCBI Taxonomy" id="2049346"/>
    <lineage>
        <taxon>Eukaryota</taxon>
        <taxon>Metamonada</taxon>
        <taxon>Preaxostyla</taxon>
        <taxon>Oxymonadida</taxon>
        <taxon>Blattamonas</taxon>
    </lineage>
</organism>
<dbReference type="Proteomes" id="UP001281761">
    <property type="component" value="Unassembled WGS sequence"/>
</dbReference>